<accession>A0A419PMX9</accession>
<dbReference type="InParanoid" id="A0A419PMX9"/>
<dbReference type="EMBL" id="NIRI02000056">
    <property type="protein sequence ID" value="KAG5445877.1"/>
    <property type="molecule type" value="Genomic_DNA"/>
</dbReference>
<dbReference type="Proteomes" id="UP000286415">
    <property type="component" value="Unassembled WGS sequence"/>
</dbReference>
<reference evidence="1 2" key="2">
    <citation type="journal article" date="2021" name="Genomics">
        <title>High-quality reference genome for Clonorchis sinensis.</title>
        <authorList>
            <person name="Young N.D."/>
            <person name="Stroehlein A.J."/>
            <person name="Kinkar L."/>
            <person name="Wang T."/>
            <person name="Sohn W.M."/>
            <person name="Chang B.C.H."/>
            <person name="Kaur P."/>
            <person name="Weisz D."/>
            <person name="Dudchenko O."/>
            <person name="Aiden E.L."/>
            <person name="Korhonen P.K."/>
            <person name="Gasser R.B."/>
        </authorList>
    </citation>
    <scope>NUCLEOTIDE SEQUENCE [LARGE SCALE GENOMIC DNA]</scope>
    <source>
        <strain evidence="1">Cs-k2</strain>
    </source>
</reference>
<name>A0A419PMX9_CLOSI</name>
<comment type="caution">
    <text evidence="1">The sequence shown here is derived from an EMBL/GenBank/DDBJ whole genome shotgun (WGS) entry which is preliminary data.</text>
</comment>
<evidence type="ECO:0000313" key="1">
    <source>
        <dbReference type="EMBL" id="KAG5445877.1"/>
    </source>
</evidence>
<reference evidence="1 2" key="1">
    <citation type="journal article" date="2018" name="Biotechnol. Adv.">
        <title>Improved genomic resources and new bioinformatic workflow for the carcinogenic parasite Clonorchis sinensis: Biotechnological implications.</title>
        <authorList>
            <person name="Wang D."/>
            <person name="Korhonen P.K."/>
            <person name="Gasser R.B."/>
            <person name="Young N.D."/>
        </authorList>
    </citation>
    <scope>NUCLEOTIDE SEQUENCE [LARGE SCALE GENOMIC DNA]</scope>
    <source>
        <strain evidence="1">Cs-k2</strain>
    </source>
</reference>
<dbReference type="AlphaFoldDB" id="A0A419PMX9"/>
<protein>
    <submittedName>
        <fullName evidence="1">Uncharacterized protein</fullName>
    </submittedName>
</protein>
<evidence type="ECO:0000313" key="2">
    <source>
        <dbReference type="Proteomes" id="UP000286415"/>
    </source>
</evidence>
<sequence>MHLTPQAKRNVGGNQQITCVDNEFQNSQIDTQDRNIRQSSPDLFSPCLSAAAVYPKGTCEKKLERCFLRSQRGKKLPNENLRSELENFLTMSPPCVCVSTVNNLLAKLCSNKA</sequence>
<organism evidence="1 2">
    <name type="scientific">Clonorchis sinensis</name>
    <name type="common">Chinese liver fluke</name>
    <dbReference type="NCBI Taxonomy" id="79923"/>
    <lineage>
        <taxon>Eukaryota</taxon>
        <taxon>Metazoa</taxon>
        <taxon>Spiralia</taxon>
        <taxon>Lophotrochozoa</taxon>
        <taxon>Platyhelminthes</taxon>
        <taxon>Trematoda</taxon>
        <taxon>Digenea</taxon>
        <taxon>Opisthorchiida</taxon>
        <taxon>Opisthorchiata</taxon>
        <taxon>Opisthorchiidae</taxon>
        <taxon>Clonorchis</taxon>
    </lineage>
</organism>
<keyword evidence="2" id="KW-1185">Reference proteome</keyword>
<dbReference type="OrthoDB" id="10627760at2759"/>
<proteinExistence type="predicted"/>
<gene>
    <name evidence="1" type="ORF">CSKR_113561</name>
</gene>